<dbReference type="EMBL" id="CP025121">
    <property type="protein sequence ID" value="AYJ01363.1"/>
    <property type="molecule type" value="Genomic_DNA"/>
</dbReference>
<gene>
    <name evidence="2" type="ORF">CWO85_02525</name>
</gene>
<proteinExistence type="predicted"/>
<organism evidence="2 3">
    <name type="scientific">Ziziphus jujuba witches'-broom phytoplasma</name>
    <dbReference type="NCBI Taxonomy" id="135727"/>
    <lineage>
        <taxon>Bacteria</taxon>
        <taxon>Bacillati</taxon>
        <taxon>Mycoplasmatota</taxon>
        <taxon>Mollicutes</taxon>
        <taxon>Acholeplasmatales</taxon>
        <taxon>Acholeplasmataceae</taxon>
        <taxon>Candidatus Phytoplasma</taxon>
        <taxon>16SrV (Elm yellows group)</taxon>
    </lineage>
</organism>
<accession>A0A660HMU8</accession>
<evidence type="ECO:0008006" key="4">
    <source>
        <dbReference type="Google" id="ProtNLM"/>
    </source>
</evidence>
<reference evidence="2 3" key="1">
    <citation type="journal article" date="2018" name="BMC Genomics">
        <title>Comparative genome analysis of jujube witches'-broom Phytoplasma, an obligate pathogen that causes jujube witches'-broom disease.</title>
        <authorList>
            <person name="Wang J."/>
            <person name="Song L."/>
            <person name="Jiao Q."/>
            <person name="Yang S."/>
            <person name="Gao R."/>
            <person name="Lu X."/>
            <person name="Zhou G."/>
        </authorList>
    </citation>
    <scope>NUCLEOTIDE SEQUENCE [LARGE SCALE GENOMIC DNA]</scope>
    <source>
        <strain evidence="2">Jwb-nky</strain>
    </source>
</reference>
<evidence type="ECO:0000256" key="1">
    <source>
        <dbReference type="SAM" id="Phobius"/>
    </source>
</evidence>
<sequence>MRNFSIKFSFTRIISFIFWILFLWPLNGRIIHFIKLSNNPEFGYSKTDKWKLAKKVILYGEKEVRINLLDPEEVDDDWEQKHSKKIYLSYIVVILLSGLISFGGKKDEKIFFRKQQYPPYPPQNPQY</sequence>
<keyword evidence="1" id="KW-0812">Transmembrane</keyword>
<keyword evidence="3" id="KW-1185">Reference proteome</keyword>
<protein>
    <recommendedName>
        <fullName evidence="4">Transmembrane protein</fullName>
    </recommendedName>
</protein>
<name>A0A660HMU8_ZIZJU</name>
<dbReference type="RefSeq" id="WP_121464075.1">
    <property type="nucleotide sequence ID" value="NZ_CP025121.1"/>
</dbReference>
<evidence type="ECO:0000313" key="2">
    <source>
        <dbReference type="EMBL" id="AYJ01363.1"/>
    </source>
</evidence>
<keyword evidence="1" id="KW-1133">Transmembrane helix</keyword>
<dbReference type="AlphaFoldDB" id="A0A660HMU8"/>
<feature type="transmembrane region" description="Helical" evidence="1">
    <location>
        <begin position="86"/>
        <end position="104"/>
    </location>
</feature>
<dbReference type="KEGG" id="pzi:CWO85_02525"/>
<dbReference type="Proteomes" id="UP000272462">
    <property type="component" value="Chromosome"/>
</dbReference>
<keyword evidence="1" id="KW-0472">Membrane</keyword>
<evidence type="ECO:0000313" key="3">
    <source>
        <dbReference type="Proteomes" id="UP000272462"/>
    </source>
</evidence>